<feature type="transmembrane region" description="Helical" evidence="1">
    <location>
        <begin position="25"/>
        <end position="45"/>
    </location>
</feature>
<proteinExistence type="inferred from homology"/>
<sequence>MPANNNEYNEIEEIVTKRKKPIRSLFIFDIIEFVLVCSIVILFYITMTVNTTKVLFIPKGSTNNIISYLNKNGYEMNIVDNIVLRGLGYIQSGWINIDENELTKMDFLYKLTTSKAALKTVTLIPGETSYIFLKKLAKEFNLSEEKLNKIYEKYAYKADGNILADTYSLPYGMNEDHMLFYLFSQSNKRYEEFSKKIFGYYDKKKWYYYLSLASVIQKEAANEDEMPIVSSVVHNRLRKGMKLQMDGTLNYGKYSNQRVTAQRIDEDTSSYNTYKFKGLPENPVCAVSLNAIKAAIFPVKSKYLYFVRDNKTGLHKFSTNYNTHVNNINANRGVPKNYTKEKKEENDIDIEAKKIMKTDVSEQKPASIKDLFKSIN</sequence>
<reference evidence="2 3" key="3">
    <citation type="submission" date="2019-09" db="EMBL/GenBank/DDBJ databases">
        <title>Taxonomic note: a critical rebuttal of the proposed division of the genus Arcobacter into six genera, emended descriptions of Arcobacter anaerophilus and the genus Arcobacter, and an assessment of genus-level boundaries for Epsilonproteobacteria using in silico genomic comparator tools.</title>
        <authorList>
            <person name="On S.L.W."/>
            <person name="Miller W.G."/>
            <person name="Biggs P."/>
            <person name="Cornelius A."/>
            <person name="Vandamme P."/>
        </authorList>
    </citation>
    <scope>NUCLEOTIDE SEQUENCE [LARGE SCALE GENOMIC DNA]</scope>
    <source>
        <strain evidence="2 3">LMG 26638</strain>
    </source>
</reference>
<comment type="subcellular location">
    <subcellularLocation>
        <location evidence="1">Cell membrane</location>
        <topology evidence="1">Single-pass membrane protein</topology>
    </subcellularLocation>
</comment>
<gene>
    <name evidence="1" type="primary">mltG</name>
    <name evidence="2" type="ORF">APAC_1280</name>
</gene>
<protein>
    <recommendedName>
        <fullName evidence="1">Endolytic murein transglycosylase</fullName>
        <ecNumber evidence="1">4.2.2.29</ecNumber>
    </recommendedName>
    <alternativeName>
        <fullName evidence="1">Peptidoglycan lytic transglycosylase</fullName>
    </alternativeName>
    <alternativeName>
        <fullName evidence="1">Peptidoglycan polymerization terminase</fullName>
    </alternativeName>
</protein>
<comment type="function">
    <text evidence="1">Functions as a peptidoglycan terminase that cleaves nascent peptidoglycan strands endolytically to terminate their elongation.</text>
</comment>
<comment type="catalytic activity">
    <reaction evidence="1">
        <text>a peptidoglycan chain = a peptidoglycan chain with N-acetyl-1,6-anhydromuramyl-[peptide] at the reducing end + a peptidoglycan chain with N-acetylglucosamine at the non-reducing end.</text>
        <dbReference type="EC" id="4.2.2.29"/>
    </reaction>
</comment>
<reference evidence="3" key="2">
    <citation type="submission" date="2019-09" db="EMBL/GenBank/DDBJ databases">
        <title>Complete genome sequencing of four Arcobacter species reveals a diverse suite of mobile elements.</title>
        <authorList>
            <person name="On S.L.W."/>
            <person name="Miller W.G."/>
            <person name="Biggs P."/>
            <person name="Cornelius A."/>
            <person name="Vandamme P."/>
        </authorList>
    </citation>
    <scope>NUCLEOTIDE SEQUENCE [LARGE SCALE GENOMIC DNA]</scope>
    <source>
        <strain evidence="3">LMG 26638</strain>
    </source>
</reference>
<dbReference type="PANTHER" id="PTHR30518">
    <property type="entry name" value="ENDOLYTIC MUREIN TRANSGLYCOSYLASE"/>
    <property type="match status" value="1"/>
</dbReference>
<feature type="site" description="Important for catalytic activity" evidence="1">
    <location>
        <position position="219"/>
    </location>
</feature>
<dbReference type="InterPro" id="IPR003770">
    <property type="entry name" value="MLTG-like"/>
</dbReference>
<dbReference type="KEGG" id="apai:APAC_1280"/>
<dbReference type="Pfam" id="PF02618">
    <property type="entry name" value="YceG"/>
    <property type="match status" value="1"/>
</dbReference>
<keyword evidence="1" id="KW-0961">Cell wall biogenesis/degradation</keyword>
<evidence type="ECO:0000313" key="3">
    <source>
        <dbReference type="Proteomes" id="UP000322726"/>
    </source>
</evidence>
<accession>A0A5C2H7U1</accession>
<reference evidence="2 3" key="1">
    <citation type="submission" date="2019-09" db="EMBL/GenBank/DDBJ databases">
        <title>Complete genome sequencing of four Arcobacter species reveals a diverse suite of mobile elements.</title>
        <authorList>
            <person name="Miller W.G."/>
            <person name="Yee E."/>
            <person name="Bono J.L."/>
        </authorList>
    </citation>
    <scope>NUCLEOTIDE SEQUENCE [LARGE SCALE GENOMIC DNA]</scope>
    <source>
        <strain evidence="2 3">LMG 26638</strain>
    </source>
</reference>
<dbReference type="NCBIfam" id="TIGR00247">
    <property type="entry name" value="endolytic transglycosylase MltG"/>
    <property type="match status" value="1"/>
</dbReference>
<dbReference type="EC" id="4.2.2.29" evidence="1"/>
<keyword evidence="1" id="KW-1003">Cell membrane</keyword>
<keyword evidence="1" id="KW-1133">Transmembrane helix</keyword>
<dbReference type="GO" id="GO:0008932">
    <property type="term" value="F:lytic endotransglycosylase activity"/>
    <property type="evidence" value="ECO:0007669"/>
    <property type="project" value="UniProtKB-UniRule"/>
</dbReference>
<dbReference type="Proteomes" id="UP000322726">
    <property type="component" value="Chromosome"/>
</dbReference>
<dbReference type="HAMAP" id="MF_02065">
    <property type="entry name" value="MltG"/>
    <property type="match status" value="1"/>
</dbReference>
<dbReference type="AlphaFoldDB" id="A0A5C2H7U1"/>
<keyword evidence="1" id="KW-0472">Membrane</keyword>
<dbReference type="EMBL" id="CP035928">
    <property type="protein sequence ID" value="QEP34399.1"/>
    <property type="molecule type" value="Genomic_DNA"/>
</dbReference>
<organism evidence="2 3">
    <name type="scientific">Malaciobacter pacificus</name>
    <dbReference type="NCBI Taxonomy" id="1080223"/>
    <lineage>
        <taxon>Bacteria</taxon>
        <taxon>Pseudomonadati</taxon>
        <taxon>Campylobacterota</taxon>
        <taxon>Epsilonproteobacteria</taxon>
        <taxon>Campylobacterales</taxon>
        <taxon>Arcobacteraceae</taxon>
        <taxon>Malaciobacter</taxon>
    </lineage>
</organism>
<keyword evidence="3" id="KW-1185">Reference proteome</keyword>
<dbReference type="Gene3D" id="3.30.160.60">
    <property type="entry name" value="Classic Zinc Finger"/>
    <property type="match status" value="1"/>
</dbReference>
<dbReference type="GO" id="GO:0009252">
    <property type="term" value="P:peptidoglycan biosynthetic process"/>
    <property type="evidence" value="ECO:0007669"/>
    <property type="project" value="UniProtKB-UniRule"/>
</dbReference>
<dbReference type="OrthoDB" id="9814591at2"/>
<dbReference type="GO" id="GO:0005886">
    <property type="term" value="C:plasma membrane"/>
    <property type="evidence" value="ECO:0007669"/>
    <property type="project" value="UniProtKB-SubCell"/>
</dbReference>
<keyword evidence="1" id="KW-0456">Lyase</keyword>
<comment type="similarity">
    <text evidence="1">Belongs to the transglycosylase MltG family.</text>
</comment>
<keyword evidence="1" id="KW-0812">Transmembrane</keyword>
<dbReference type="GO" id="GO:0071555">
    <property type="term" value="P:cell wall organization"/>
    <property type="evidence" value="ECO:0007669"/>
    <property type="project" value="UniProtKB-KW"/>
</dbReference>
<dbReference type="PANTHER" id="PTHR30518:SF2">
    <property type="entry name" value="ENDOLYTIC MUREIN TRANSGLYCOSYLASE"/>
    <property type="match status" value="1"/>
</dbReference>
<evidence type="ECO:0000313" key="2">
    <source>
        <dbReference type="EMBL" id="QEP34399.1"/>
    </source>
</evidence>
<evidence type="ECO:0000256" key="1">
    <source>
        <dbReference type="HAMAP-Rule" id="MF_02065"/>
    </source>
</evidence>
<dbReference type="RefSeq" id="WP_130233336.1">
    <property type="nucleotide sequence ID" value="NZ_BMEF01000008.1"/>
</dbReference>
<name>A0A5C2H7U1_9BACT</name>